<evidence type="ECO:0000313" key="5">
    <source>
        <dbReference type="EMBL" id="TGN62891.1"/>
    </source>
</evidence>
<sequence length="221" mass="23675">MTLDLHRFPCRRGAPDEPRSSPPWGRWPPSAATAAAPCGGPVGQGCCGRKVVGSASRGTSLAVVDEVQIVRIGPDEWCEFREVRLAALRDAPGAFGASYADWVEADESRWRQRLSDVPFTLVARSTDAPVGVVSGAESGDAVELISMWVAPDHRGTGLAGRLVGQVVAWAAGRGRDTFLMVRDDNEAAIRSYARAGFVDLGIPDGWPPDAPPERRMRHSSS</sequence>
<gene>
    <name evidence="5" type="ORF">EXE59_02220</name>
</gene>
<dbReference type="Pfam" id="PF00583">
    <property type="entry name" value="Acetyltransf_1"/>
    <property type="match status" value="1"/>
</dbReference>
<accession>A0A4Z1BNL1</accession>
<evidence type="ECO:0000256" key="3">
    <source>
        <dbReference type="SAM" id="MobiDB-lite"/>
    </source>
</evidence>
<feature type="domain" description="N-acetyltransferase" evidence="4">
    <location>
        <begin position="81"/>
        <end position="218"/>
    </location>
</feature>
<dbReference type="Proteomes" id="UP000297496">
    <property type="component" value="Unassembled WGS sequence"/>
</dbReference>
<dbReference type="GO" id="GO:0016747">
    <property type="term" value="F:acyltransferase activity, transferring groups other than amino-acyl groups"/>
    <property type="evidence" value="ECO:0007669"/>
    <property type="project" value="InterPro"/>
</dbReference>
<dbReference type="EMBL" id="SRRO01000001">
    <property type="protein sequence ID" value="TGN62891.1"/>
    <property type="molecule type" value="Genomic_DNA"/>
</dbReference>
<reference evidence="5 6" key="1">
    <citation type="submission" date="2019-04" db="EMBL/GenBank/DDBJ databases">
        <title>Three New Species of Nocardioides, Nocardioides euryhalodurans sp. nov., Nocardioides seonyuensis sp. nov. and Nocardioides eburneoflavus sp. nov. Isolated from Soil.</title>
        <authorList>
            <person name="Roh S.G."/>
            <person name="Lee C."/>
            <person name="Kim M.-K."/>
            <person name="Kim S.B."/>
        </authorList>
    </citation>
    <scope>NUCLEOTIDE SEQUENCE [LARGE SCALE GENOMIC DNA]</scope>
    <source>
        <strain evidence="5 6">MMS17-SY213</strain>
    </source>
</reference>
<comment type="caution">
    <text evidence="5">The sequence shown here is derived from an EMBL/GenBank/DDBJ whole genome shotgun (WGS) entry which is preliminary data.</text>
</comment>
<feature type="region of interest" description="Disordered" evidence="3">
    <location>
        <begin position="11"/>
        <end position="31"/>
    </location>
</feature>
<dbReference type="InterPro" id="IPR050832">
    <property type="entry name" value="Bact_Acetyltransf"/>
</dbReference>
<dbReference type="Gene3D" id="3.40.630.30">
    <property type="match status" value="1"/>
</dbReference>
<evidence type="ECO:0000256" key="2">
    <source>
        <dbReference type="ARBA" id="ARBA00023315"/>
    </source>
</evidence>
<dbReference type="OrthoDB" id="9799092at2"/>
<name>A0A4Z1BNL1_9ACTN</name>
<dbReference type="PROSITE" id="PS51186">
    <property type="entry name" value="GNAT"/>
    <property type="match status" value="1"/>
</dbReference>
<evidence type="ECO:0000256" key="1">
    <source>
        <dbReference type="ARBA" id="ARBA00022679"/>
    </source>
</evidence>
<evidence type="ECO:0000313" key="6">
    <source>
        <dbReference type="Proteomes" id="UP000297496"/>
    </source>
</evidence>
<dbReference type="PANTHER" id="PTHR43877">
    <property type="entry name" value="AMINOALKYLPHOSPHONATE N-ACETYLTRANSFERASE-RELATED-RELATED"/>
    <property type="match status" value="1"/>
</dbReference>
<dbReference type="SUPFAM" id="SSF55729">
    <property type="entry name" value="Acyl-CoA N-acyltransferases (Nat)"/>
    <property type="match status" value="1"/>
</dbReference>
<keyword evidence="2" id="KW-0012">Acyltransferase</keyword>
<dbReference type="InterPro" id="IPR000182">
    <property type="entry name" value="GNAT_dom"/>
</dbReference>
<proteinExistence type="predicted"/>
<evidence type="ECO:0000259" key="4">
    <source>
        <dbReference type="PROSITE" id="PS51186"/>
    </source>
</evidence>
<dbReference type="InterPro" id="IPR016181">
    <property type="entry name" value="Acyl_CoA_acyltransferase"/>
</dbReference>
<organism evidence="5 6">
    <name type="scientific">Nocardioides eburneiflavus</name>
    <dbReference type="NCBI Taxonomy" id="2518372"/>
    <lineage>
        <taxon>Bacteria</taxon>
        <taxon>Bacillati</taxon>
        <taxon>Actinomycetota</taxon>
        <taxon>Actinomycetes</taxon>
        <taxon>Propionibacteriales</taxon>
        <taxon>Nocardioidaceae</taxon>
        <taxon>Nocardioides</taxon>
    </lineage>
</organism>
<dbReference type="AlphaFoldDB" id="A0A4Z1BNL1"/>
<feature type="compositionally biased region" description="Low complexity" evidence="3">
    <location>
        <begin position="22"/>
        <end position="31"/>
    </location>
</feature>
<keyword evidence="1 5" id="KW-0808">Transferase</keyword>
<dbReference type="CDD" id="cd04301">
    <property type="entry name" value="NAT_SF"/>
    <property type="match status" value="1"/>
</dbReference>
<protein>
    <submittedName>
        <fullName evidence="5">GNAT family N-acetyltransferase</fullName>
    </submittedName>
</protein>
<dbReference type="PANTHER" id="PTHR43877:SF2">
    <property type="entry name" value="AMINOALKYLPHOSPHONATE N-ACETYLTRANSFERASE-RELATED"/>
    <property type="match status" value="1"/>
</dbReference>
<keyword evidence="6" id="KW-1185">Reference proteome</keyword>